<feature type="region of interest" description="Disordered" evidence="2">
    <location>
        <begin position="14"/>
        <end position="150"/>
    </location>
</feature>
<organism evidence="3 4">
    <name type="scientific">Oryza meyeriana var. granulata</name>
    <dbReference type="NCBI Taxonomy" id="110450"/>
    <lineage>
        <taxon>Eukaryota</taxon>
        <taxon>Viridiplantae</taxon>
        <taxon>Streptophyta</taxon>
        <taxon>Embryophyta</taxon>
        <taxon>Tracheophyta</taxon>
        <taxon>Spermatophyta</taxon>
        <taxon>Magnoliopsida</taxon>
        <taxon>Liliopsida</taxon>
        <taxon>Poales</taxon>
        <taxon>Poaceae</taxon>
        <taxon>BOP clade</taxon>
        <taxon>Oryzoideae</taxon>
        <taxon>Oryzeae</taxon>
        <taxon>Oryzinae</taxon>
        <taxon>Oryza</taxon>
        <taxon>Oryza meyeriana</taxon>
    </lineage>
</organism>
<feature type="coiled-coil region" evidence="1">
    <location>
        <begin position="359"/>
        <end position="393"/>
    </location>
</feature>
<keyword evidence="4" id="KW-1185">Reference proteome</keyword>
<dbReference type="AlphaFoldDB" id="A0A6G1EZ60"/>
<evidence type="ECO:0000313" key="4">
    <source>
        <dbReference type="Proteomes" id="UP000479710"/>
    </source>
</evidence>
<feature type="compositionally biased region" description="Acidic residues" evidence="2">
    <location>
        <begin position="45"/>
        <end position="62"/>
    </location>
</feature>
<evidence type="ECO:0000256" key="2">
    <source>
        <dbReference type="SAM" id="MobiDB-lite"/>
    </source>
</evidence>
<gene>
    <name evidence="3" type="ORF">E2562_026083</name>
</gene>
<dbReference type="EMBL" id="SPHZ02000002">
    <property type="protein sequence ID" value="KAF0929869.1"/>
    <property type="molecule type" value="Genomic_DNA"/>
</dbReference>
<proteinExistence type="predicted"/>
<name>A0A6G1EZ60_9ORYZ</name>
<accession>A0A6G1EZ60</accession>
<dbReference type="Proteomes" id="UP000479710">
    <property type="component" value="Unassembled WGS sequence"/>
</dbReference>
<reference evidence="3 4" key="1">
    <citation type="submission" date="2019-11" db="EMBL/GenBank/DDBJ databases">
        <title>Whole genome sequence of Oryza granulata.</title>
        <authorList>
            <person name="Li W."/>
        </authorList>
    </citation>
    <scope>NUCLEOTIDE SEQUENCE [LARGE SCALE GENOMIC DNA]</scope>
    <source>
        <strain evidence="4">cv. Menghai</strain>
        <tissue evidence="3">Leaf</tissue>
    </source>
</reference>
<sequence length="418" mass="46328">MGELGIKAAASALKNMVPNATSSGKAKRSANKRSHVQELDSSEYTPEDEEVVGGGTDLDEEPITLPSLERRAELKKLAARKVLATKPKMPPGSKRASKRVMASSPSQQPPGVSTRSSKRQLLQEPENNCDQTIEADELQPTSPVGERVAADQDADVAAPCVQQNQTSDAGKKLRPPTKGVMLERMTRGMGRRLPIIVAEGMKRPEQPVQAAKLASEAGVIIRAEVPILTHWKDYKNDSSHFGNFMGNLLTRYRRKNTYFNNVPANEIRTTSPVDYMTDKQWQQLVLKWSSVEGKAISEKNKQNRARVRHHQATGSRCYISHLYTYTSMETMMAEPIADGETPRSSAEVVSKLEAEKQGSAVLQEELHVLKKKSEETEEALAKTQKELEEFKKKQEANDLILQHILALSQVNSTPNPNP</sequence>
<feature type="compositionally biased region" description="Basic residues" evidence="2">
    <location>
        <begin position="25"/>
        <end position="34"/>
    </location>
</feature>
<protein>
    <submittedName>
        <fullName evidence="3">Uncharacterized protein</fullName>
    </submittedName>
</protein>
<dbReference type="OrthoDB" id="691257at2759"/>
<feature type="compositionally biased region" description="Polar residues" evidence="2">
    <location>
        <begin position="103"/>
        <end position="115"/>
    </location>
</feature>
<keyword evidence="1" id="KW-0175">Coiled coil</keyword>
<dbReference type="PANTHER" id="PTHR33063:SF15">
    <property type="entry name" value="TRANSPOSASE, PTTA_EN_SPM, PLANT"/>
    <property type="match status" value="1"/>
</dbReference>
<evidence type="ECO:0000313" key="3">
    <source>
        <dbReference type="EMBL" id="KAF0929869.1"/>
    </source>
</evidence>
<comment type="caution">
    <text evidence="3">The sequence shown here is derived from an EMBL/GenBank/DDBJ whole genome shotgun (WGS) entry which is preliminary data.</text>
</comment>
<dbReference type="PANTHER" id="PTHR33063">
    <property type="entry name" value="OS02G0583500 PROTEIN"/>
    <property type="match status" value="1"/>
</dbReference>
<evidence type="ECO:0000256" key="1">
    <source>
        <dbReference type="SAM" id="Coils"/>
    </source>
</evidence>